<proteinExistence type="predicted"/>
<protein>
    <submittedName>
        <fullName evidence="1">Uncharacterized protein</fullName>
    </submittedName>
</protein>
<dbReference type="Proteomes" id="UP000216624">
    <property type="component" value="Unassembled WGS sequence"/>
</dbReference>
<evidence type="ECO:0000313" key="1">
    <source>
        <dbReference type="EMBL" id="OZG06668.1"/>
    </source>
</evidence>
<reference evidence="1" key="1">
    <citation type="submission" date="2017-08" db="EMBL/GenBank/DDBJ databases">
        <authorList>
            <person name="de Groot N.N."/>
        </authorList>
    </citation>
    <scope>NUCLEOTIDE SEQUENCE [LARGE SCALE GENOMIC DNA]</scope>
    <source>
        <strain evidence="1">PX439</strain>
    </source>
</reference>
<sequence length="72" mass="8206">MSSDAEIENQIEAGIEDLEELPVRVPADREFERSLVFQNRIACVVFTFLSLVFALTAFGLVCNYFSTKWNQS</sequence>
<evidence type="ECO:0000313" key="2">
    <source>
        <dbReference type="Proteomes" id="UP000216624"/>
    </source>
</evidence>
<feature type="non-terminal residue" evidence="1">
    <location>
        <position position="1"/>
    </location>
</feature>
<comment type="caution">
    <text evidence="1">The sequence shown here is derived from an EMBL/GenBank/DDBJ whole genome shotgun (WGS) entry which is preliminary data.</text>
</comment>
<gene>
    <name evidence="1" type="ORF">FL82_02409</name>
</gene>
<feature type="non-terminal residue" evidence="1">
    <location>
        <position position="72"/>
    </location>
</feature>
<name>A0A261B9G4_CAERE</name>
<dbReference type="EMBL" id="NMWX01000001">
    <property type="protein sequence ID" value="OZG06668.1"/>
    <property type="molecule type" value="Genomic_DNA"/>
</dbReference>
<accession>A0A261B9G4</accession>
<organism evidence="1 2">
    <name type="scientific">Caenorhabditis remanei</name>
    <name type="common">Caenorhabditis vulgaris</name>
    <dbReference type="NCBI Taxonomy" id="31234"/>
    <lineage>
        <taxon>Eukaryota</taxon>
        <taxon>Metazoa</taxon>
        <taxon>Ecdysozoa</taxon>
        <taxon>Nematoda</taxon>
        <taxon>Chromadorea</taxon>
        <taxon>Rhabditida</taxon>
        <taxon>Rhabditina</taxon>
        <taxon>Rhabditomorpha</taxon>
        <taxon>Rhabditoidea</taxon>
        <taxon>Rhabditidae</taxon>
        <taxon>Peloderinae</taxon>
        <taxon>Caenorhabditis</taxon>
    </lineage>
</organism>
<dbReference type="HOGENOM" id="CLU_2724640_0_0_1"/>
<keyword evidence="2" id="KW-1185">Reference proteome</keyword>